<comment type="caution">
    <text evidence="1">The sequence shown here is derived from an EMBL/GenBank/DDBJ whole genome shotgun (WGS) entry which is preliminary data.</text>
</comment>
<reference evidence="1 2" key="1">
    <citation type="journal article" date="2019" name="Int. J. Syst. Evol. Microbiol.">
        <title>The Global Catalogue of Microorganisms (GCM) 10K type strain sequencing project: providing services to taxonomists for standard genome sequencing and annotation.</title>
        <authorList>
            <consortium name="The Broad Institute Genomics Platform"/>
            <consortium name="The Broad Institute Genome Sequencing Center for Infectious Disease"/>
            <person name="Wu L."/>
            <person name="Ma J."/>
        </authorList>
    </citation>
    <scope>NUCLEOTIDE SEQUENCE [LARGE SCALE GENOMIC DNA]</scope>
    <source>
        <strain evidence="1 2">JCM 6307</strain>
    </source>
</reference>
<evidence type="ECO:0000313" key="2">
    <source>
        <dbReference type="Proteomes" id="UP001501358"/>
    </source>
</evidence>
<sequence length="186" mass="20551">MTDRVRETRASGRSGVVLAVLVILALCVMGCGKMDELGYEPEVRDVDVARRDIKEVSSRILDAMALEGGKVTPYGARVSICEPDPEHLYVMRHPWSVSGVPNAELERGMENLRERLPGLGWRITKYGEANSKAKDLEIRAEHTEKPYNVSITWAKNVAAGGSLISVHVNSAVCFRPPEGTDLNEEY</sequence>
<name>A0ABN3KUF5_9ACTN</name>
<gene>
    <name evidence="1" type="ORF">GCM10010406_02040</name>
</gene>
<accession>A0ABN3KUF5</accession>
<dbReference type="RefSeq" id="WP_344381174.1">
    <property type="nucleotide sequence ID" value="NZ_BAAATA010000001.1"/>
</dbReference>
<protein>
    <recommendedName>
        <fullName evidence="3">Lipoprotein</fullName>
    </recommendedName>
</protein>
<evidence type="ECO:0008006" key="3">
    <source>
        <dbReference type="Google" id="ProtNLM"/>
    </source>
</evidence>
<keyword evidence="2" id="KW-1185">Reference proteome</keyword>
<proteinExistence type="predicted"/>
<dbReference type="Proteomes" id="UP001501358">
    <property type="component" value="Unassembled WGS sequence"/>
</dbReference>
<organism evidence="1 2">
    <name type="scientific">Streptomyces thermolineatus</name>
    <dbReference type="NCBI Taxonomy" id="44033"/>
    <lineage>
        <taxon>Bacteria</taxon>
        <taxon>Bacillati</taxon>
        <taxon>Actinomycetota</taxon>
        <taxon>Actinomycetes</taxon>
        <taxon>Kitasatosporales</taxon>
        <taxon>Streptomycetaceae</taxon>
        <taxon>Streptomyces</taxon>
    </lineage>
</organism>
<dbReference type="EMBL" id="BAAATA010000001">
    <property type="protein sequence ID" value="GAA2470117.1"/>
    <property type="molecule type" value="Genomic_DNA"/>
</dbReference>
<evidence type="ECO:0000313" key="1">
    <source>
        <dbReference type="EMBL" id="GAA2470117.1"/>
    </source>
</evidence>